<dbReference type="EMBL" id="JACAZH010000003">
    <property type="protein sequence ID" value="KAF7373007.1"/>
    <property type="molecule type" value="Genomic_DNA"/>
</dbReference>
<sequence length="88" mass="9654">MFPQAWGHHITNNYIGGGRGGSGGLSYGNGDSLPCIIMCKPMMASRLGIASTKMRLAEMYRTSPTLGHIYIRIFIITAIEVLIYCTTR</sequence>
<keyword evidence="1" id="KW-0472">Membrane</keyword>
<dbReference type="Proteomes" id="UP000623467">
    <property type="component" value="Unassembled WGS sequence"/>
</dbReference>
<reference evidence="2" key="1">
    <citation type="submission" date="2020-05" db="EMBL/GenBank/DDBJ databases">
        <title>Mycena genomes resolve the evolution of fungal bioluminescence.</title>
        <authorList>
            <person name="Tsai I.J."/>
        </authorList>
    </citation>
    <scope>NUCLEOTIDE SEQUENCE</scope>
    <source>
        <strain evidence="2">160909Yilan</strain>
    </source>
</reference>
<keyword evidence="3" id="KW-1185">Reference proteome</keyword>
<keyword evidence="1" id="KW-1133">Transmembrane helix</keyword>
<keyword evidence="1" id="KW-0812">Transmembrane</keyword>
<proteinExistence type="predicted"/>
<organism evidence="2 3">
    <name type="scientific">Mycena sanguinolenta</name>
    <dbReference type="NCBI Taxonomy" id="230812"/>
    <lineage>
        <taxon>Eukaryota</taxon>
        <taxon>Fungi</taxon>
        <taxon>Dikarya</taxon>
        <taxon>Basidiomycota</taxon>
        <taxon>Agaricomycotina</taxon>
        <taxon>Agaricomycetes</taxon>
        <taxon>Agaricomycetidae</taxon>
        <taxon>Agaricales</taxon>
        <taxon>Marasmiineae</taxon>
        <taxon>Mycenaceae</taxon>
        <taxon>Mycena</taxon>
    </lineage>
</organism>
<comment type="caution">
    <text evidence="2">The sequence shown here is derived from an EMBL/GenBank/DDBJ whole genome shotgun (WGS) entry which is preliminary data.</text>
</comment>
<evidence type="ECO:0000313" key="2">
    <source>
        <dbReference type="EMBL" id="KAF7373007.1"/>
    </source>
</evidence>
<evidence type="ECO:0000313" key="3">
    <source>
        <dbReference type="Proteomes" id="UP000623467"/>
    </source>
</evidence>
<gene>
    <name evidence="2" type="ORF">MSAN_00508100</name>
</gene>
<protein>
    <submittedName>
        <fullName evidence="2">Uncharacterized protein</fullName>
    </submittedName>
</protein>
<evidence type="ECO:0000256" key="1">
    <source>
        <dbReference type="SAM" id="Phobius"/>
    </source>
</evidence>
<feature type="transmembrane region" description="Helical" evidence="1">
    <location>
        <begin position="69"/>
        <end position="87"/>
    </location>
</feature>
<name>A0A8H6Z8R7_9AGAR</name>
<accession>A0A8H6Z8R7</accession>
<dbReference type="AlphaFoldDB" id="A0A8H6Z8R7"/>